<organism evidence="10 11">
    <name type="scientific">Cucurbita moschata</name>
    <name type="common">Winter crookneck squash</name>
    <name type="synonym">Cucurbita pepo var. moschata</name>
    <dbReference type="NCBI Taxonomy" id="3662"/>
    <lineage>
        <taxon>Eukaryota</taxon>
        <taxon>Viridiplantae</taxon>
        <taxon>Streptophyta</taxon>
        <taxon>Embryophyta</taxon>
        <taxon>Tracheophyta</taxon>
        <taxon>Spermatophyta</taxon>
        <taxon>Magnoliopsida</taxon>
        <taxon>eudicotyledons</taxon>
        <taxon>Gunneridae</taxon>
        <taxon>Pentapetalae</taxon>
        <taxon>rosids</taxon>
        <taxon>fabids</taxon>
        <taxon>Cucurbitales</taxon>
        <taxon>Cucurbitaceae</taxon>
        <taxon>Cucurbiteae</taxon>
        <taxon>Cucurbita</taxon>
    </lineage>
</organism>
<dbReference type="InterPro" id="IPR006626">
    <property type="entry name" value="PbH1"/>
</dbReference>
<dbReference type="SUPFAM" id="SSF51126">
    <property type="entry name" value="Pectin lyase-like"/>
    <property type="match status" value="2"/>
</dbReference>
<dbReference type="FunFam" id="2.160.20.10:FF:000004">
    <property type="entry name" value="Pectin lyase-like superfamily protein"/>
    <property type="match status" value="1"/>
</dbReference>
<dbReference type="InterPro" id="IPR000743">
    <property type="entry name" value="Glyco_hydro_28"/>
</dbReference>
<dbReference type="Proteomes" id="UP000504609">
    <property type="component" value="Unplaced"/>
</dbReference>
<comment type="subcellular location">
    <subcellularLocation>
        <location evidence="1">Secreted</location>
        <location evidence="1">Cell wall</location>
    </subcellularLocation>
</comment>
<dbReference type="InterPro" id="IPR012334">
    <property type="entry name" value="Pectin_lyas_fold"/>
</dbReference>
<dbReference type="GO" id="GO:0004650">
    <property type="term" value="F:polygalacturonase activity"/>
    <property type="evidence" value="ECO:0007669"/>
    <property type="project" value="InterPro"/>
</dbReference>
<comment type="similarity">
    <text evidence="2 8">Belongs to the glycosyl hydrolase 28 family.</text>
</comment>
<evidence type="ECO:0000256" key="6">
    <source>
        <dbReference type="ARBA" id="ARBA00023295"/>
    </source>
</evidence>
<evidence type="ECO:0000313" key="11">
    <source>
        <dbReference type="RefSeq" id="XP_022929814.1"/>
    </source>
</evidence>
<protein>
    <submittedName>
        <fullName evidence="11">Exopolygalacturonase-like</fullName>
    </submittedName>
</protein>
<dbReference type="AlphaFoldDB" id="A0A6J1EPV8"/>
<keyword evidence="6 8" id="KW-0326">Glycosidase</keyword>
<dbReference type="GeneID" id="111436317"/>
<evidence type="ECO:0000256" key="4">
    <source>
        <dbReference type="ARBA" id="ARBA00022525"/>
    </source>
</evidence>
<proteinExistence type="inferred from homology"/>
<keyword evidence="5 8" id="KW-0378">Hydrolase</keyword>
<evidence type="ECO:0000256" key="9">
    <source>
        <dbReference type="SAM" id="SignalP"/>
    </source>
</evidence>
<evidence type="ECO:0000313" key="10">
    <source>
        <dbReference type="Proteomes" id="UP000504609"/>
    </source>
</evidence>
<evidence type="ECO:0000256" key="8">
    <source>
        <dbReference type="RuleBase" id="RU361169"/>
    </source>
</evidence>
<keyword evidence="4" id="KW-0964">Secreted</keyword>
<keyword evidence="3" id="KW-0134">Cell wall</keyword>
<dbReference type="Gene3D" id="2.160.20.10">
    <property type="entry name" value="Single-stranded right-handed beta-helix, Pectin lyase-like"/>
    <property type="match status" value="2"/>
</dbReference>
<feature type="chain" id="PRO_5026858138" evidence="9">
    <location>
        <begin position="26"/>
        <end position="507"/>
    </location>
</feature>
<keyword evidence="10" id="KW-1185">Reference proteome</keyword>
<dbReference type="InterPro" id="IPR011050">
    <property type="entry name" value="Pectin_lyase_fold/virulence"/>
</dbReference>
<dbReference type="PANTHER" id="PTHR31375">
    <property type="match status" value="1"/>
</dbReference>
<evidence type="ECO:0000256" key="3">
    <source>
        <dbReference type="ARBA" id="ARBA00022512"/>
    </source>
</evidence>
<evidence type="ECO:0000256" key="5">
    <source>
        <dbReference type="ARBA" id="ARBA00022801"/>
    </source>
</evidence>
<keyword evidence="7" id="KW-0961">Cell wall biogenesis/degradation</keyword>
<evidence type="ECO:0000256" key="2">
    <source>
        <dbReference type="ARBA" id="ARBA00008834"/>
    </source>
</evidence>
<feature type="signal peptide" evidence="9">
    <location>
        <begin position="1"/>
        <end position="25"/>
    </location>
</feature>
<accession>A0A6J1EPV8</accession>
<name>A0A6J1EPV8_CUCMO</name>
<dbReference type="Pfam" id="PF00295">
    <property type="entry name" value="Glyco_hydro_28"/>
    <property type="match status" value="2"/>
</dbReference>
<keyword evidence="9" id="KW-0732">Signal</keyword>
<dbReference type="KEGG" id="cmos:111436317"/>
<evidence type="ECO:0000256" key="7">
    <source>
        <dbReference type="ARBA" id="ARBA00023316"/>
    </source>
</evidence>
<sequence>MSTIKSSFLAATILMLLLLVVTVDAQSSADVVFPFKRYGNIVSGTDIRKTLANAWKDACTSNRSSAIFTPRGIFKVKQGKFEGPCNSPIDFQLGGTLQAPKSVQGYNWITFARVDRLTLLGEGVFHGQGKAAWKRNDCHKRINSAQLPVTLENAWKDACTSNRSSAIFIPRGIFTVKQGNFEGPYNSPIDFQLGGTLQAPKSVQGDNWITFARVDRLTLLGEEVFHGQGKAAWKRNDCHKRRNSAQLLVSLRFNFITNSTVKGITSLDSKNFHINVLGCNNLTFHNINIAAPEKSPNTDGIHIGRSNNITITKSKIATGDDCISLGDDCISLGDESKLIEVTNVTCGPGHGISIRSLGRYTNEEPVEGVIVKNCTLVNTTNGVRIKTWPASAASSTATNMHFLDIIMVNVSNPILIDQEYCPCNRQIPSKIKISTVSFKNIRGSSATPLAIKLICSHHLLYDDVKVSNLDLTYNGIKGSICSQCSNVKPIISGKQNPKICSSPYVVR</sequence>
<dbReference type="GO" id="GO:0005975">
    <property type="term" value="P:carbohydrate metabolic process"/>
    <property type="evidence" value="ECO:0007669"/>
    <property type="project" value="InterPro"/>
</dbReference>
<dbReference type="SMART" id="SM00710">
    <property type="entry name" value="PbH1"/>
    <property type="match status" value="3"/>
</dbReference>
<gene>
    <name evidence="11" type="primary">LOC111436317</name>
</gene>
<dbReference type="RefSeq" id="XP_022929814.1">
    <property type="nucleotide sequence ID" value="XM_023074046.1"/>
</dbReference>
<dbReference type="GO" id="GO:0071555">
    <property type="term" value="P:cell wall organization"/>
    <property type="evidence" value="ECO:0007669"/>
    <property type="project" value="UniProtKB-KW"/>
</dbReference>
<evidence type="ECO:0000256" key="1">
    <source>
        <dbReference type="ARBA" id="ARBA00004191"/>
    </source>
</evidence>
<reference evidence="11" key="1">
    <citation type="submission" date="2025-08" db="UniProtKB">
        <authorList>
            <consortium name="RefSeq"/>
        </authorList>
    </citation>
    <scope>IDENTIFICATION</scope>
    <source>
        <tissue evidence="11">Young leaves</tissue>
    </source>
</reference>